<sequence length="195" mass="22552">MNKCLVLFVEGDTEVEFYKRVIANARQKRVDGRLDISIECKNVKGIGGFKNIALRKFMKEIKPKYGEECEYSIALCRDTDVFELSPKPPIKWDEVEYAFNENGVQKIIHIEAKHSIEDWFLLDVEGIISFLRLPKKTKISGGNGYDRLKKLFKQANKMYYKGVKSNGMVERLDIDKIVQGVQSELKSLYKELGIY</sequence>
<evidence type="ECO:0008006" key="3">
    <source>
        <dbReference type="Google" id="ProtNLM"/>
    </source>
</evidence>
<comment type="caution">
    <text evidence="1">The sequence shown here is derived from an EMBL/GenBank/DDBJ whole genome shotgun (WGS) entry which is preliminary data.</text>
</comment>
<organism evidence="1 2">
    <name type="scientific">Faecalicatena orotica</name>
    <dbReference type="NCBI Taxonomy" id="1544"/>
    <lineage>
        <taxon>Bacteria</taxon>
        <taxon>Bacillati</taxon>
        <taxon>Bacillota</taxon>
        <taxon>Clostridia</taxon>
        <taxon>Lachnospirales</taxon>
        <taxon>Lachnospiraceae</taxon>
        <taxon>Faecalicatena</taxon>
    </lineage>
</organism>
<evidence type="ECO:0000313" key="1">
    <source>
        <dbReference type="EMBL" id="PWJ31427.1"/>
    </source>
</evidence>
<evidence type="ECO:0000313" key="2">
    <source>
        <dbReference type="Proteomes" id="UP000245845"/>
    </source>
</evidence>
<gene>
    <name evidence="1" type="ORF">A8806_102283</name>
</gene>
<dbReference type="Proteomes" id="UP000245845">
    <property type="component" value="Unassembled WGS sequence"/>
</dbReference>
<keyword evidence="2" id="KW-1185">Reference proteome</keyword>
<dbReference type="EMBL" id="QGDL01000002">
    <property type="protein sequence ID" value="PWJ31427.1"/>
    <property type="molecule type" value="Genomic_DNA"/>
</dbReference>
<dbReference type="OrthoDB" id="2042612at2"/>
<protein>
    <recommendedName>
        <fullName evidence="3">RloB-like protein</fullName>
    </recommendedName>
</protein>
<dbReference type="RefSeq" id="WP_109730129.1">
    <property type="nucleotide sequence ID" value="NZ_BAAACK010000006.1"/>
</dbReference>
<proteinExistence type="predicted"/>
<reference evidence="1 2" key="1">
    <citation type="submission" date="2018-05" db="EMBL/GenBank/DDBJ databases">
        <title>The Hungate 1000. A catalogue of reference genomes from the rumen microbiome.</title>
        <authorList>
            <person name="Kelly W."/>
        </authorList>
    </citation>
    <scope>NUCLEOTIDE SEQUENCE [LARGE SCALE GENOMIC DNA]</scope>
    <source>
        <strain evidence="1 2">NLAE-zl-C242</strain>
    </source>
</reference>
<name>A0A2Y9BGC1_9FIRM</name>
<dbReference type="AlphaFoldDB" id="A0A2Y9BGC1"/>
<accession>A0A2Y9BGC1</accession>